<dbReference type="AlphaFoldDB" id="B8LLH1"/>
<evidence type="ECO:0000256" key="1">
    <source>
        <dbReference type="SAM" id="Phobius"/>
    </source>
</evidence>
<sequence length="116" mass="13053">MHLQRVKLSRILAKASMAVLCAHFNHFFANILNLWLFVSKLQLILHCNLEIAFPASMAVFSAHCSSANCIHCAAQWKSGHSLSSFYSSLRHCNHFLATMATIEFPGTFTFSMTLDF</sequence>
<proteinExistence type="evidence at transcript level"/>
<dbReference type="EMBL" id="EF676609">
    <property type="protein sequence ID" value="ABR16501.1"/>
    <property type="molecule type" value="mRNA"/>
</dbReference>
<organism evidence="2">
    <name type="scientific">Picea sitchensis</name>
    <name type="common">Sitka spruce</name>
    <name type="synonym">Pinus sitchensis</name>
    <dbReference type="NCBI Taxonomy" id="3332"/>
    <lineage>
        <taxon>Eukaryota</taxon>
        <taxon>Viridiplantae</taxon>
        <taxon>Streptophyta</taxon>
        <taxon>Embryophyta</taxon>
        <taxon>Tracheophyta</taxon>
        <taxon>Spermatophyta</taxon>
        <taxon>Pinopsida</taxon>
        <taxon>Pinidae</taxon>
        <taxon>Conifers I</taxon>
        <taxon>Pinales</taxon>
        <taxon>Pinaceae</taxon>
        <taxon>Picea</taxon>
    </lineage>
</organism>
<name>B8LLH1_PICSI</name>
<keyword evidence="1" id="KW-0472">Membrane</keyword>
<evidence type="ECO:0000313" key="2">
    <source>
        <dbReference type="EMBL" id="ABR16501.1"/>
    </source>
</evidence>
<reference evidence="2" key="1">
    <citation type="submission" date="2007-06" db="EMBL/GenBank/DDBJ databases">
        <title>Full length cDNA sequences from Sitka Spruce (Picea sitchensis).</title>
        <authorList>
            <person name="Ralph S.G."/>
            <person name="Chun H.E."/>
            <person name="Liao N."/>
            <person name="Ali J."/>
            <person name="Reid K."/>
            <person name="Kolosova N."/>
            <person name="Cooper N."/>
            <person name="Cullis C."/>
            <person name="Jancsik S."/>
            <person name="Moore R."/>
            <person name="Mayo M."/>
            <person name="Wagner S."/>
            <person name="Holt R.A."/>
            <person name="Jones S.J.M."/>
            <person name="Marra M.A."/>
            <person name="Ritland C.E."/>
            <person name="Ritland K."/>
            <person name="Bohlmann J."/>
        </authorList>
    </citation>
    <scope>NUCLEOTIDE SEQUENCE</scope>
    <source>
        <tissue evidence="2">Green portion of the leader tissue</tissue>
    </source>
</reference>
<feature type="transmembrane region" description="Helical" evidence="1">
    <location>
        <begin position="12"/>
        <end position="38"/>
    </location>
</feature>
<keyword evidence="1" id="KW-0812">Transmembrane</keyword>
<keyword evidence="1" id="KW-1133">Transmembrane helix</keyword>
<accession>B8LLH1</accession>
<protein>
    <submittedName>
        <fullName evidence="2">Uncharacterized protein</fullName>
    </submittedName>
</protein>